<name>R0D0X7_CAUVI</name>
<proteinExistence type="predicted"/>
<comment type="caution">
    <text evidence="3">The sequence shown here is derived from an EMBL/GenBank/DDBJ whole genome shotgun (WGS) entry which is preliminary data.</text>
</comment>
<sequence length="136" mass="14797" precursor="true">MRQVLFLTVGLLALTGAWSVAAQNALWDIQARNAAHQAADAARRDQLSTQMEAVAAQERARSQVLLRDLNDQRLAGAGQPSGALTVTPPRPAEEVDRRDADLTASMDRLERLTQDALARSNARMRAIGPASQPKMR</sequence>
<organism evidence="3 4">
    <name type="scientific">Caulobacter vibrioides OR37</name>
    <dbReference type="NCBI Taxonomy" id="1292034"/>
    <lineage>
        <taxon>Bacteria</taxon>
        <taxon>Pseudomonadati</taxon>
        <taxon>Pseudomonadota</taxon>
        <taxon>Alphaproteobacteria</taxon>
        <taxon>Caulobacterales</taxon>
        <taxon>Caulobacteraceae</taxon>
        <taxon>Caulobacter</taxon>
    </lineage>
</organism>
<accession>R0D0X7</accession>
<dbReference type="AlphaFoldDB" id="R0D0X7"/>
<dbReference type="EMBL" id="APMP01000008">
    <property type="protein sequence ID" value="ENZ82306.1"/>
    <property type="molecule type" value="Genomic_DNA"/>
</dbReference>
<dbReference type="RefSeq" id="WP_004618511.1">
    <property type="nucleotide sequence ID" value="NZ_APMP01000008.1"/>
</dbReference>
<protein>
    <submittedName>
        <fullName evidence="3">Uncharacterized protein</fullName>
    </submittedName>
</protein>
<dbReference type="OrthoDB" id="7193414at2"/>
<evidence type="ECO:0000256" key="2">
    <source>
        <dbReference type="SAM" id="SignalP"/>
    </source>
</evidence>
<evidence type="ECO:0000256" key="1">
    <source>
        <dbReference type="SAM" id="MobiDB-lite"/>
    </source>
</evidence>
<feature type="signal peptide" evidence="2">
    <location>
        <begin position="1"/>
        <end position="22"/>
    </location>
</feature>
<dbReference type="STRING" id="1292034.OR37_01860"/>
<feature type="compositionally biased region" description="Basic and acidic residues" evidence="1">
    <location>
        <begin position="91"/>
        <end position="113"/>
    </location>
</feature>
<feature type="region of interest" description="Disordered" evidence="1">
    <location>
        <begin position="74"/>
        <end position="136"/>
    </location>
</feature>
<reference evidence="3 4" key="1">
    <citation type="journal article" date="2013" name="Genome Announc.">
        <title>Draft Genome Sequence for Caulobacter sp. Strain OR37, a Bacterium Tolerant to Heavy Metals.</title>
        <authorList>
            <person name="Utturkar S.M."/>
            <person name="Bollmann A."/>
            <person name="Brzoska R.M."/>
            <person name="Klingeman D.M."/>
            <person name="Epstein S.E."/>
            <person name="Palumbo A.V."/>
            <person name="Brown S.D."/>
        </authorList>
    </citation>
    <scope>NUCLEOTIDE SEQUENCE [LARGE SCALE GENOMIC DNA]</scope>
    <source>
        <strain evidence="3 4">OR37</strain>
    </source>
</reference>
<evidence type="ECO:0000313" key="3">
    <source>
        <dbReference type="EMBL" id="ENZ82306.1"/>
    </source>
</evidence>
<evidence type="ECO:0000313" key="4">
    <source>
        <dbReference type="Proteomes" id="UP000013063"/>
    </source>
</evidence>
<keyword evidence="4" id="KW-1185">Reference proteome</keyword>
<dbReference type="PATRIC" id="fig|1292034.3.peg.1850"/>
<gene>
    <name evidence="3" type="ORF">OR37_01860</name>
</gene>
<feature type="chain" id="PRO_5004340329" evidence="2">
    <location>
        <begin position="23"/>
        <end position="136"/>
    </location>
</feature>
<dbReference type="Proteomes" id="UP000013063">
    <property type="component" value="Unassembled WGS sequence"/>
</dbReference>
<keyword evidence="2" id="KW-0732">Signal</keyword>